<dbReference type="PANTHER" id="PTHR24026">
    <property type="entry name" value="FAT ATYPICAL CADHERIN-RELATED"/>
    <property type="match status" value="1"/>
</dbReference>
<dbReference type="FunFam" id="2.60.40.60:FF:000013">
    <property type="entry name" value="Cadherin EGF LAG seven-pass G-type receptor"/>
    <property type="match status" value="2"/>
</dbReference>
<dbReference type="GO" id="GO:0030855">
    <property type="term" value="P:epithelial cell differentiation"/>
    <property type="evidence" value="ECO:0007669"/>
    <property type="project" value="UniProtKB-ARBA"/>
</dbReference>
<evidence type="ECO:0000313" key="12">
    <source>
        <dbReference type="EMBL" id="GIX73895.1"/>
    </source>
</evidence>
<dbReference type="Proteomes" id="UP001054945">
    <property type="component" value="Unassembled WGS sequence"/>
</dbReference>
<evidence type="ECO:0000256" key="10">
    <source>
        <dbReference type="PROSITE-ProRule" id="PRU00043"/>
    </source>
</evidence>
<dbReference type="InterPro" id="IPR015919">
    <property type="entry name" value="Cadherin-like_sf"/>
</dbReference>
<keyword evidence="5" id="KW-0677">Repeat</keyword>
<keyword evidence="6 10" id="KW-0106">Calcium</keyword>
<keyword evidence="9" id="KW-1015">Disulfide bond</keyword>
<keyword evidence="3" id="KW-0812">Transmembrane</keyword>
<dbReference type="GO" id="GO:0007424">
    <property type="term" value="P:open tracheal system development"/>
    <property type="evidence" value="ECO:0007669"/>
    <property type="project" value="UniProtKB-ARBA"/>
</dbReference>
<protein>
    <submittedName>
        <fullName evidence="12">Fat-like cadherin-related tumor suppressor homolog</fullName>
    </submittedName>
</protein>
<name>A0AAV4MPY9_CAEEX</name>
<sequence length="544" mass="59912">IIKTVKNLDREKQSRYNLKAHVEDRNHPEWECTSLIEIYLEDVNDNVPQFTQPIFIVAVAEDVPVGSLISKVHAVDKDLGGSRKISYSFLNNHLGQFEIDPKTGIVRLRRSLDRETESEYNLTVQATDHGVPSLSSTVLLSITVLDVNDNPPEFTNKIVYATVSESVPIGSEITSVHATSEDIGVNAEITYSIIGGDEQGVFEISATGGQIKLLKSLDYEAVQDFFLTVQAVDGGSPPLSNQAVVNITVTDSNDNDPIFSQSSYRAIVREDATVGSQVIQVLANDADSPPNAQLTFSIMSGDDDNHFKMDSNSGVIKVSKTLDREMVPNYVLQVMWSDNGIPQLSSTAFVNIEISDVNDNAPMFSQNNYTVIIIQEGRPLGYTALKFTIIDADVPPNTGPFNLEIVSGNEDAAFRLVQQDASLRTAIKFSHKRKDRYESHLKVSDNGSPPLFSDALVTALIIEECRFPPVVSSLEVVINSYRDEFPEGVMGRIHATDGDPYDKLYYEVVSPYKDMFSVDREDGTLVVLPGLDVGSYNVNISVTD</sequence>
<dbReference type="InterPro" id="IPR002126">
    <property type="entry name" value="Cadherin-like_dom"/>
</dbReference>
<evidence type="ECO:0000256" key="3">
    <source>
        <dbReference type="ARBA" id="ARBA00022692"/>
    </source>
</evidence>
<evidence type="ECO:0000259" key="11">
    <source>
        <dbReference type="PROSITE" id="PS50268"/>
    </source>
</evidence>
<dbReference type="SUPFAM" id="SSF49313">
    <property type="entry name" value="Cadherin-like"/>
    <property type="match status" value="6"/>
</dbReference>
<feature type="domain" description="Cadherin" evidence="11">
    <location>
        <begin position="155"/>
        <end position="259"/>
    </location>
</feature>
<dbReference type="GO" id="GO:0005886">
    <property type="term" value="C:plasma membrane"/>
    <property type="evidence" value="ECO:0007669"/>
    <property type="project" value="InterPro"/>
</dbReference>
<feature type="domain" description="Cadherin" evidence="11">
    <location>
        <begin position="260"/>
        <end position="364"/>
    </location>
</feature>
<keyword evidence="8" id="KW-0472">Membrane</keyword>
<proteinExistence type="predicted"/>
<keyword evidence="7" id="KW-1133">Transmembrane helix</keyword>
<evidence type="ECO:0000256" key="2">
    <source>
        <dbReference type="ARBA" id="ARBA00022536"/>
    </source>
</evidence>
<dbReference type="GO" id="GO:0007156">
    <property type="term" value="P:homophilic cell adhesion via plasma membrane adhesion molecules"/>
    <property type="evidence" value="ECO:0007669"/>
    <property type="project" value="InterPro"/>
</dbReference>
<dbReference type="Pfam" id="PF00028">
    <property type="entry name" value="Cadherin"/>
    <property type="match status" value="4"/>
</dbReference>
<evidence type="ECO:0000256" key="1">
    <source>
        <dbReference type="ARBA" id="ARBA00004370"/>
    </source>
</evidence>
<comment type="subcellular location">
    <subcellularLocation>
        <location evidence="1">Membrane</location>
    </subcellularLocation>
</comment>
<dbReference type="PROSITE" id="PS50268">
    <property type="entry name" value="CADHERIN_2"/>
    <property type="match status" value="5"/>
</dbReference>
<gene>
    <name evidence="12" type="primary">kug</name>
    <name evidence="12" type="ORF">CEXT_343391</name>
</gene>
<evidence type="ECO:0000256" key="6">
    <source>
        <dbReference type="ARBA" id="ARBA00022837"/>
    </source>
</evidence>
<evidence type="ECO:0000256" key="7">
    <source>
        <dbReference type="ARBA" id="ARBA00022989"/>
    </source>
</evidence>
<reference evidence="12 13" key="1">
    <citation type="submission" date="2021-06" db="EMBL/GenBank/DDBJ databases">
        <title>Caerostris extrusa draft genome.</title>
        <authorList>
            <person name="Kono N."/>
            <person name="Arakawa K."/>
        </authorList>
    </citation>
    <scope>NUCLEOTIDE SEQUENCE [LARGE SCALE GENOMIC DNA]</scope>
</reference>
<feature type="non-terminal residue" evidence="12">
    <location>
        <position position="1"/>
    </location>
</feature>
<keyword evidence="2" id="KW-0245">EGF-like domain</keyword>
<dbReference type="GO" id="GO:0001736">
    <property type="term" value="P:establishment of planar polarity"/>
    <property type="evidence" value="ECO:0007669"/>
    <property type="project" value="UniProtKB-ARBA"/>
</dbReference>
<organism evidence="12 13">
    <name type="scientific">Caerostris extrusa</name>
    <name type="common">Bark spider</name>
    <name type="synonym">Caerostris bankana</name>
    <dbReference type="NCBI Taxonomy" id="172846"/>
    <lineage>
        <taxon>Eukaryota</taxon>
        <taxon>Metazoa</taxon>
        <taxon>Ecdysozoa</taxon>
        <taxon>Arthropoda</taxon>
        <taxon>Chelicerata</taxon>
        <taxon>Arachnida</taxon>
        <taxon>Araneae</taxon>
        <taxon>Araneomorphae</taxon>
        <taxon>Entelegynae</taxon>
        <taxon>Araneoidea</taxon>
        <taxon>Araneidae</taxon>
        <taxon>Caerostris</taxon>
    </lineage>
</organism>
<evidence type="ECO:0000256" key="9">
    <source>
        <dbReference type="ARBA" id="ARBA00023157"/>
    </source>
</evidence>
<feature type="domain" description="Cadherin" evidence="11">
    <location>
        <begin position="51"/>
        <end position="154"/>
    </location>
</feature>
<evidence type="ECO:0000256" key="8">
    <source>
        <dbReference type="ARBA" id="ARBA00023136"/>
    </source>
</evidence>
<evidence type="ECO:0000256" key="5">
    <source>
        <dbReference type="ARBA" id="ARBA00022737"/>
    </source>
</evidence>
<dbReference type="GO" id="GO:0005509">
    <property type="term" value="F:calcium ion binding"/>
    <property type="evidence" value="ECO:0007669"/>
    <property type="project" value="UniProtKB-UniRule"/>
</dbReference>
<dbReference type="AlphaFoldDB" id="A0AAV4MPY9"/>
<dbReference type="PROSITE" id="PS00232">
    <property type="entry name" value="CADHERIN_1"/>
    <property type="match status" value="3"/>
</dbReference>
<feature type="domain" description="Cadherin" evidence="11">
    <location>
        <begin position="1"/>
        <end position="50"/>
    </location>
</feature>
<evidence type="ECO:0000313" key="13">
    <source>
        <dbReference type="Proteomes" id="UP001054945"/>
    </source>
</evidence>
<feature type="domain" description="Cadherin" evidence="11">
    <location>
        <begin position="366"/>
        <end position="471"/>
    </location>
</feature>
<accession>A0AAV4MPY9</accession>
<dbReference type="EMBL" id="BPLR01020001">
    <property type="protein sequence ID" value="GIX73895.1"/>
    <property type="molecule type" value="Genomic_DNA"/>
</dbReference>
<evidence type="ECO:0000256" key="4">
    <source>
        <dbReference type="ARBA" id="ARBA00022729"/>
    </source>
</evidence>
<dbReference type="InterPro" id="IPR020894">
    <property type="entry name" value="Cadherin_CS"/>
</dbReference>
<dbReference type="CDD" id="cd11304">
    <property type="entry name" value="Cadherin_repeat"/>
    <property type="match status" value="5"/>
</dbReference>
<dbReference type="SMART" id="SM00112">
    <property type="entry name" value="CA"/>
    <property type="match status" value="5"/>
</dbReference>
<dbReference type="PRINTS" id="PR00205">
    <property type="entry name" value="CADHERIN"/>
</dbReference>
<dbReference type="Gene3D" id="2.60.40.60">
    <property type="entry name" value="Cadherins"/>
    <property type="match status" value="6"/>
</dbReference>
<keyword evidence="4" id="KW-0732">Signal</keyword>
<comment type="caution">
    <text evidence="12">The sequence shown here is derived from an EMBL/GenBank/DDBJ whole genome shotgun (WGS) entry which is preliminary data.</text>
</comment>
<dbReference type="PANTHER" id="PTHR24026:SF125">
    <property type="entry name" value="FAT-LIKE CADHERIN-RELATED TUMOR SUPPRESSOR HOMOLOG"/>
    <property type="match status" value="1"/>
</dbReference>
<dbReference type="FunFam" id="2.60.40.60:FF:000015">
    <property type="entry name" value="FAT atypical cadherin 1"/>
    <property type="match status" value="1"/>
</dbReference>
<keyword evidence="13" id="KW-1185">Reference proteome</keyword>